<evidence type="ECO:0000313" key="1">
    <source>
        <dbReference type="EMBL" id="KAH3681666.1"/>
    </source>
</evidence>
<accession>A0A9P8TKI0</accession>
<reference evidence="1" key="1">
    <citation type="journal article" date="2021" name="Open Biol.">
        <title>Shared evolutionary footprints suggest mitochondrial oxidative damage underlies multiple complex I losses in fungi.</title>
        <authorList>
            <person name="Schikora-Tamarit M.A."/>
            <person name="Marcet-Houben M."/>
            <person name="Nosek J."/>
            <person name="Gabaldon T."/>
        </authorList>
    </citation>
    <scope>NUCLEOTIDE SEQUENCE</scope>
    <source>
        <strain evidence="1">CBS2887</strain>
    </source>
</reference>
<organism evidence="1 2">
    <name type="scientific">Wickerhamomyces pijperi</name>
    <name type="common">Yeast</name>
    <name type="synonym">Pichia pijperi</name>
    <dbReference type="NCBI Taxonomy" id="599730"/>
    <lineage>
        <taxon>Eukaryota</taxon>
        <taxon>Fungi</taxon>
        <taxon>Dikarya</taxon>
        <taxon>Ascomycota</taxon>
        <taxon>Saccharomycotina</taxon>
        <taxon>Saccharomycetes</taxon>
        <taxon>Phaffomycetales</taxon>
        <taxon>Wickerhamomycetaceae</taxon>
        <taxon>Wickerhamomyces</taxon>
    </lineage>
</organism>
<gene>
    <name evidence="1" type="ORF">WICPIJ_007392</name>
</gene>
<proteinExistence type="predicted"/>
<protein>
    <submittedName>
        <fullName evidence="1">Uncharacterized protein</fullName>
    </submittedName>
</protein>
<dbReference type="AlphaFoldDB" id="A0A9P8TKI0"/>
<name>A0A9P8TKI0_WICPI</name>
<comment type="caution">
    <text evidence="1">The sequence shown here is derived from an EMBL/GenBank/DDBJ whole genome shotgun (WGS) entry which is preliminary data.</text>
</comment>
<reference evidence="1" key="2">
    <citation type="submission" date="2021-01" db="EMBL/GenBank/DDBJ databases">
        <authorList>
            <person name="Schikora-Tamarit M.A."/>
        </authorList>
    </citation>
    <scope>NUCLEOTIDE SEQUENCE</scope>
    <source>
        <strain evidence="1">CBS2887</strain>
    </source>
</reference>
<dbReference type="EMBL" id="JAEUBG010004337">
    <property type="protein sequence ID" value="KAH3681666.1"/>
    <property type="molecule type" value="Genomic_DNA"/>
</dbReference>
<keyword evidence="2" id="KW-1185">Reference proteome</keyword>
<dbReference type="Proteomes" id="UP000774326">
    <property type="component" value="Unassembled WGS sequence"/>
</dbReference>
<evidence type="ECO:0000313" key="2">
    <source>
        <dbReference type="Proteomes" id="UP000774326"/>
    </source>
</evidence>
<sequence>MLGSHCNVVQLTALKPHKKVPVYHLDVVDLDLDLSELSERSRSVHSDHVVLNHEQLIILEDLDLPDIVAKLEQIHGRRRQIHQLLVNRSDQHHIALAQGHVVPDTVLDEEHQFESKLCHFINRSL</sequence>